<sequence length="340" mass="36657">MGSGIMMCCNGVIFSRHPRIVSAAFENPISGGGGDGGLSSRWKGLDQLDKELSKGDERAALNLVKDLQGKPGCLRCFGAARQIPQRLYTLDELRLNGIETASLLAPVDSTLGSIERNLQIAVLLGGVAAWNVFGLSPQQILFSSLGLLLLWTLDAVSFNGGVSFLVLDTIGHSISQKYHNRVVQHEAGHFLIAYLLGILPRGYTLTSLEALKKEGSLNVQAGTAFVDFEFLEEVSQEKVSATTLNRFACIALAGVATEYLLFGYGEGGLADINTLDRLLKSLGFTQKKADSQVRWAVLNTILILRRHEKTRAMLADAMSKGSSVGACIDLIEKTIDDADL</sequence>
<dbReference type="Gramene" id="OE9A012854T1">
    <property type="protein sequence ID" value="OE9A012854C1"/>
    <property type="gene ID" value="OE9A012854"/>
</dbReference>
<keyword evidence="2" id="KW-1185">Reference proteome</keyword>
<dbReference type="EMBL" id="CACTIH010009161">
    <property type="protein sequence ID" value="CAA3026472.1"/>
    <property type="molecule type" value="Genomic_DNA"/>
</dbReference>
<comment type="caution">
    <text evidence="1">The sequence shown here is derived from an EMBL/GenBank/DDBJ whole genome shotgun (WGS) entry which is preliminary data.</text>
</comment>
<organism evidence="1 2">
    <name type="scientific">Olea europaea subsp. europaea</name>
    <dbReference type="NCBI Taxonomy" id="158383"/>
    <lineage>
        <taxon>Eukaryota</taxon>
        <taxon>Viridiplantae</taxon>
        <taxon>Streptophyta</taxon>
        <taxon>Embryophyta</taxon>
        <taxon>Tracheophyta</taxon>
        <taxon>Spermatophyta</taxon>
        <taxon>Magnoliopsida</taxon>
        <taxon>eudicotyledons</taxon>
        <taxon>Gunneridae</taxon>
        <taxon>Pentapetalae</taxon>
        <taxon>asterids</taxon>
        <taxon>lamiids</taxon>
        <taxon>Lamiales</taxon>
        <taxon>Oleaceae</taxon>
        <taxon>Oleeae</taxon>
        <taxon>Olea</taxon>
    </lineage>
</organism>
<name>A0A8S0UZY0_OLEEU</name>
<dbReference type="PANTHER" id="PTHR33471">
    <property type="entry name" value="ATP-DEPENDENT ZINC METALLOPROTEASE-RELATED"/>
    <property type="match status" value="1"/>
</dbReference>
<dbReference type="Proteomes" id="UP000594638">
    <property type="component" value="Unassembled WGS sequence"/>
</dbReference>
<dbReference type="SUPFAM" id="SSF140990">
    <property type="entry name" value="FtsH protease domain-like"/>
    <property type="match status" value="1"/>
</dbReference>
<dbReference type="AlphaFoldDB" id="A0A8S0UZY0"/>
<proteinExistence type="predicted"/>
<dbReference type="InterPro" id="IPR037219">
    <property type="entry name" value="Peptidase_M41-like"/>
</dbReference>
<dbReference type="OrthoDB" id="66620at2759"/>
<dbReference type="Gene3D" id="1.20.58.760">
    <property type="entry name" value="Peptidase M41"/>
    <property type="match status" value="1"/>
</dbReference>
<dbReference type="GO" id="GO:0004222">
    <property type="term" value="F:metalloendopeptidase activity"/>
    <property type="evidence" value="ECO:0007669"/>
    <property type="project" value="InterPro"/>
</dbReference>
<evidence type="ECO:0000313" key="2">
    <source>
        <dbReference type="Proteomes" id="UP000594638"/>
    </source>
</evidence>
<dbReference type="FunFam" id="1.20.58.760:FF:000009">
    <property type="entry name" value="Translation initiation factor 3 subunit I"/>
    <property type="match status" value="1"/>
</dbReference>
<evidence type="ECO:0000313" key="1">
    <source>
        <dbReference type="EMBL" id="CAA3026472.1"/>
    </source>
</evidence>
<dbReference type="GO" id="GO:0005524">
    <property type="term" value="F:ATP binding"/>
    <property type="evidence" value="ECO:0007669"/>
    <property type="project" value="InterPro"/>
</dbReference>
<dbReference type="GO" id="GO:0004176">
    <property type="term" value="F:ATP-dependent peptidase activity"/>
    <property type="evidence" value="ECO:0007669"/>
    <property type="project" value="InterPro"/>
</dbReference>
<dbReference type="GO" id="GO:0006508">
    <property type="term" value="P:proteolysis"/>
    <property type="evidence" value="ECO:0007669"/>
    <property type="project" value="InterPro"/>
</dbReference>
<reference evidence="1 2" key="1">
    <citation type="submission" date="2019-12" db="EMBL/GenBank/DDBJ databases">
        <authorList>
            <person name="Alioto T."/>
            <person name="Alioto T."/>
            <person name="Gomez Garrido J."/>
        </authorList>
    </citation>
    <scope>NUCLEOTIDE SEQUENCE [LARGE SCALE GENOMIC DNA]</scope>
</reference>
<dbReference type="PANTHER" id="PTHR33471:SF1">
    <property type="entry name" value="OS01G0382700 PROTEIN"/>
    <property type="match status" value="1"/>
</dbReference>
<gene>
    <name evidence="1" type="ORF">OLEA9_A012854</name>
</gene>
<protein>
    <submittedName>
        <fullName evidence="1">Stress regulated</fullName>
    </submittedName>
</protein>
<accession>A0A8S0UZY0</accession>